<evidence type="ECO:0000313" key="1">
    <source>
        <dbReference type="EMBL" id="QFI55173.1"/>
    </source>
</evidence>
<dbReference type="EMBL" id="CP040449">
    <property type="protein sequence ID" value="QFI55173.1"/>
    <property type="molecule type" value="Genomic_DNA"/>
</dbReference>
<dbReference type="KEGG" id="asim:FE240_11060"/>
<proteinExistence type="predicted"/>
<dbReference type="RefSeq" id="WP_193000957.1">
    <property type="nucleotide sequence ID" value="NZ_CP040449.1"/>
</dbReference>
<sequence>MENLEVLEYSLHKVDVKSAGPVPMALDGTAEGLKTYTELVLKDLLESPRSRFFKFKDMDELVASSLVTLSKGADWKAKSNQIARKLYDVEITVQDKIKQMTNVKAGGLLQLKVKHDGCLKFVLIKIDNSDYLDEVNLSLKSGLPTSKDRLQKTAVITFNSESTVDEVIVSDSKATITEYWYLSFLVAEQLQDSETNTKNAFAAIDNLLSKEVKNVSPVDYWFLRNDIINHFRNESSLAYDDLVNKVKSHKPETEEFKAKFGSFVEKFEALPTTSPRPFDTQFDLEPSVIRARIVRKVMLDSNFELRINGEVKDLKSRISASKDEKGKFIKIYTDKGYEEFKTSEEK</sequence>
<organism evidence="1 2">
    <name type="scientific">Aeromonas simiae</name>
    <dbReference type="NCBI Taxonomy" id="218936"/>
    <lineage>
        <taxon>Bacteria</taxon>
        <taxon>Pseudomonadati</taxon>
        <taxon>Pseudomonadota</taxon>
        <taxon>Gammaproteobacteria</taxon>
        <taxon>Aeromonadales</taxon>
        <taxon>Aeromonadaceae</taxon>
        <taxon>Aeromonas</taxon>
    </lineage>
</organism>
<keyword evidence="2" id="KW-1185">Reference proteome</keyword>
<dbReference type="Proteomes" id="UP000594034">
    <property type="component" value="Chromosome"/>
</dbReference>
<protein>
    <submittedName>
        <fullName evidence="1">Nucleoid-associated protein</fullName>
    </submittedName>
</protein>
<accession>A0A5J6WZK9</accession>
<reference evidence="1 2" key="1">
    <citation type="submission" date="2019-05" db="EMBL/GenBank/DDBJ databases">
        <title>OXA-830, a novel chromosomally encoded expanded-spectrum class D beta-lactamase in Aeromonas simiae.</title>
        <authorList>
            <person name="Zhou W."/>
            <person name="Chen Q."/>
        </authorList>
    </citation>
    <scope>NUCLEOTIDE SEQUENCE [LARGE SCALE GENOMIC DNA]</scope>
    <source>
        <strain evidence="1 2">A6</strain>
    </source>
</reference>
<dbReference type="AlphaFoldDB" id="A0A5J6WZK9"/>
<evidence type="ECO:0000313" key="2">
    <source>
        <dbReference type="Proteomes" id="UP000594034"/>
    </source>
</evidence>
<name>A0A5J6WZK9_9GAMM</name>
<gene>
    <name evidence="1" type="ORF">FE240_11060</name>
</gene>